<organism evidence="2 3">
    <name type="scientific">Pleurodeles waltl</name>
    <name type="common">Iberian ribbed newt</name>
    <dbReference type="NCBI Taxonomy" id="8319"/>
    <lineage>
        <taxon>Eukaryota</taxon>
        <taxon>Metazoa</taxon>
        <taxon>Chordata</taxon>
        <taxon>Craniata</taxon>
        <taxon>Vertebrata</taxon>
        <taxon>Euteleostomi</taxon>
        <taxon>Amphibia</taxon>
        <taxon>Batrachia</taxon>
        <taxon>Caudata</taxon>
        <taxon>Salamandroidea</taxon>
        <taxon>Salamandridae</taxon>
        <taxon>Pleurodelinae</taxon>
        <taxon>Pleurodeles</taxon>
    </lineage>
</organism>
<keyword evidence="3" id="KW-1185">Reference proteome</keyword>
<protein>
    <submittedName>
        <fullName evidence="2">Uncharacterized protein</fullName>
    </submittedName>
</protein>
<accession>A0AAV7ULT2</accession>
<reference evidence="2" key="1">
    <citation type="journal article" date="2022" name="bioRxiv">
        <title>Sequencing and chromosome-scale assembly of the giantPleurodeles waltlgenome.</title>
        <authorList>
            <person name="Brown T."/>
            <person name="Elewa A."/>
            <person name="Iarovenko S."/>
            <person name="Subramanian E."/>
            <person name="Araus A.J."/>
            <person name="Petzold A."/>
            <person name="Susuki M."/>
            <person name="Suzuki K.-i.T."/>
            <person name="Hayashi T."/>
            <person name="Toyoda A."/>
            <person name="Oliveira C."/>
            <person name="Osipova E."/>
            <person name="Leigh N.D."/>
            <person name="Simon A."/>
            <person name="Yun M.H."/>
        </authorList>
    </citation>
    <scope>NUCLEOTIDE SEQUENCE</scope>
    <source>
        <strain evidence="2">20211129_DDA</strain>
        <tissue evidence="2">Liver</tissue>
    </source>
</reference>
<sequence>MDWEAVENLTRELAALTTNPGTQQQGEAMLLGENGSAKRQEQKHGVGRRLQANLHSPIPDILDYPERTTLVIAFLLAYALGKASTTLCKPPY</sequence>
<name>A0AAV7ULT2_PLEWA</name>
<comment type="caution">
    <text evidence="2">The sequence shown here is derived from an EMBL/GenBank/DDBJ whole genome shotgun (WGS) entry which is preliminary data.</text>
</comment>
<evidence type="ECO:0000313" key="3">
    <source>
        <dbReference type="Proteomes" id="UP001066276"/>
    </source>
</evidence>
<evidence type="ECO:0000313" key="2">
    <source>
        <dbReference type="EMBL" id="KAJ1189270.1"/>
    </source>
</evidence>
<dbReference type="AlphaFoldDB" id="A0AAV7ULT2"/>
<dbReference type="Proteomes" id="UP001066276">
    <property type="component" value="Chromosome 3_1"/>
</dbReference>
<proteinExistence type="predicted"/>
<gene>
    <name evidence="2" type="ORF">NDU88_006019</name>
</gene>
<dbReference type="EMBL" id="JANPWB010000005">
    <property type="protein sequence ID" value="KAJ1189270.1"/>
    <property type="molecule type" value="Genomic_DNA"/>
</dbReference>
<feature type="region of interest" description="Disordered" evidence="1">
    <location>
        <begin position="18"/>
        <end position="44"/>
    </location>
</feature>
<evidence type="ECO:0000256" key="1">
    <source>
        <dbReference type="SAM" id="MobiDB-lite"/>
    </source>
</evidence>